<dbReference type="OrthoDB" id="9805416at2"/>
<dbReference type="SUPFAM" id="SSF51735">
    <property type="entry name" value="NAD(P)-binding Rossmann-fold domains"/>
    <property type="match status" value="1"/>
</dbReference>
<dbReference type="InterPro" id="IPR006140">
    <property type="entry name" value="D-isomer_DH_NAD-bd"/>
</dbReference>
<dbReference type="SUPFAM" id="SSF52283">
    <property type="entry name" value="Formate/glycerate dehydrogenase catalytic domain-like"/>
    <property type="match status" value="1"/>
</dbReference>
<evidence type="ECO:0000256" key="3">
    <source>
        <dbReference type="ARBA" id="ARBA00023027"/>
    </source>
</evidence>
<dbReference type="InterPro" id="IPR036291">
    <property type="entry name" value="NAD(P)-bd_dom_sf"/>
</dbReference>
<name>A0A1W6ZHL4_9BORD</name>
<evidence type="ECO:0000313" key="8">
    <source>
        <dbReference type="Proteomes" id="UP000194161"/>
    </source>
</evidence>
<feature type="domain" description="D-isomer specific 2-hydroxyacid dehydrogenase NAD-binding" evidence="6">
    <location>
        <begin position="113"/>
        <end position="289"/>
    </location>
</feature>
<dbReference type="PROSITE" id="PS00671">
    <property type="entry name" value="D_2_HYDROXYACID_DH_3"/>
    <property type="match status" value="1"/>
</dbReference>
<dbReference type="Gene3D" id="3.40.50.720">
    <property type="entry name" value="NAD(P)-binding Rossmann-like Domain"/>
    <property type="match status" value="2"/>
</dbReference>
<dbReference type="PANTHER" id="PTHR10996:SF283">
    <property type="entry name" value="GLYOXYLATE_HYDROXYPYRUVATE REDUCTASE B"/>
    <property type="match status" value="1"/>
</dbReference>
<dbReference type="Pfam" id="PF02826">
    <property type="entry name" value="2-Hacid_dh_C"/>
    <property type="match status" value="1"/>
</dbReference>
<dbReference type="InterPro" id="IPR006139">
    <property type="entry name" value="D-isomer_2_OHA_DH_cat_dom"/>
</dbReference>
<dbReference type="EMBL" id="CP021111">
    <property type="protein sequence ID" value="ARP96841.1"/>
    <property type="molecule type" value="Genomic_DNA"/>
</dbReference>
<protein>
    <submittedName>
        <fullName evidence="7">D-glycerate dehydrogenase</fullName>
    </submittedName>
</protein>
<dbReference type="KEGG" id="bgm:CAL15_22225"/>
<accession>A0A1W6ZHL4</accession>
<evidence type="ECO:0000256" key="1">
    <source>
        <dbReference type="ARBA" id="ARBA00005854"/>
    </source>
</evidence>
<comment type="similarity">
    <text evidence="1 4">Belongs to the D-isomer specific 2-hydroxyacid dehydrogenase family.</text>
</comment>
<sequence length="332" mass="34923">MSASSLPTVVVSAPLPADLRERLAARCSIIDVPAGQSPAQTLDAAQREALVGILCTMKTRIQRDELAALPKLKVVSNFAVGFDNIDVPAATEANVLVCNTPGVLDKAVADLTLGLLICLARNMVGGDAFVRSGQWARGAAPLTSDIRGKTLGLLGMGRIGREVARMACALGMEVIYHNRSHDEAAEREGLAQYRERDALFAESDFLSVHIPLSPSTRHGIGKREFSLMKPSAYFINTARGGVVNEAEMIEALKTGVIAGAGLDVMETEPLPGDHPLCSLSNVVLQAHVGSATVETRRAMIDLAAQNLLDAVGGTKPAAMVNPAVWEAGAAKA</sequence>
<evidence type="ECO:0000313" key="7">
    <source>
        <dbReference type="EMBL" id="ARP96841.1"/>
    </source>
</evidence>
<dbReference type="FunFam" id="3.40.50.720:FF:000203">
    <property type="entry name" value="D-3-phosphoglycerate dehydrogenase (SerA)"/>
    <property type="match status" value="1"/>
</dbReference>
<evidence type="ECO:0000256" key="2">
    <source>
        <dbReference type="ARBA" id="ARBA00023002"/>
    </source>
</evidence>
<dbReference type="GO" id="GO:0005829">
    <property type="term" value="C:cytosol"/>
    <property type="evidence" value="ECO:0007669"/>
    <property type="project" value="TreeGrafter"/>
</dbReference>
<reference evidence="7 8" key="1">
    <citation type="submission" date="2017-05" db="EMBL/GenBank/DDBJ databases">
        <title>Complete and WGS of Bordetella genogroups.</title>
        <authorList>
            <person name="Spilker T."/>
            <person name="LiPuma J."/>
        </authorList>
    </citation>
    <scope>NUCLEOTIDE SEQUENCE [LARGE SCALE GENOMIC DNA]</scope>
    <source>
        <strain evidence="7 8">AU7206</strain>
    </source>
</reference>
<dbReference type="GO" id="GO:0030267">
    <property type="term" value="F:glyoxylate reductase (NADPH) activity"/>
    <property type="evidence" value="ECO:0007669"/>
    <property type="project" value="TreeGrafter"/>
</dbReference>
<keyword evidence="8" id="KW-1185">Reference proteome</keyword>
<dbReference type="AlphaFoldDB" id="A0A1W6ZHL4"/>
<dbReference type="STRING" id="463040.CAL15_22225"/>
<dbReference type="InterPro" id="IPR050223">
    <property type="entry name" value="D-isomer_2-hydroxyacid_DH"/>
</dbReference>
<dbReference type="InterPro" id="IPR029753">
    <property type="entry name" value="D-isomer_DH_CS"/>
</dbReference>
<dbReference type="GO" id="GO:0016618">
    <property type="term" value="F:hydroxypyruvate reductase [NAD(P)H] activity"/>
    <property type="evidence" value="ECO:0007669"/>
    <property type="project" value="TreeGrafter"/>
</dbReference>
<organism evidence="7 8">
    <name type="scientific">Bordetella genomosp. 13</name>
    <dbReference type="NCBI Taxonomy" id="463040"/>
    <lineage>
        <taxon>Bacteria</taxon>
        <taxon>Pseudomonadati</taxon>
        <taxon>Pseudomonadota</taxon>
        <taxon>Betaproteobacteria</taxon>
        <taxon>Burkholderiales</taxon>
        <taxon>Alcaligenaceae</taxon>
        <taxon>Bordetella</taxon>
    </lineage>
</organism>
<dbReference type="CDD" id="cd05301">
    <property type="entry name" value="GDH"/>
    <property type="match status" value="1"/>
</dbReference>
<dbReference type="Proteomes" id="UP000194161">
    <property type="component" value="Chromosome"/>
</dbReference>
<evidence type="ECO:0000259" key="6">
    <source>
        <dbReference type="Pfam" id="PF02826"/>
    </source>
</evidence>
<keyword evidence="3" id="KW-0520">NAD</keyword>
<keyword evidence="2 4" id="KW-0560">Oxidoreductase</keyword>
<dbReference type="Pfam" id="PF00389">
    <property type="entry name" value="2-Hacid_dh"/>
    <property type="match status" value="1"/>
</dbReference>
<feature type="domain" description="D-isomer specific 2-hydroxyacid dehydrogenase catalytic" evidence="5">
    <location>
        <begin position="9"/>
        <end position="321"/>
    </location>
</feature>
<dbReference type="GO" id="GO:0051287">
    <property type="term" value="F:NAD binding"/>
    <property type="evidence" value="ECO:0007669"/>
    <property type="project" value="InterPro"/>
</dbReference>
<dbReference type="PANTHER" id="PTHR10996">
    <property type="entry name" value="2-HYDROXYACID DEHYDROGENASE-RELATED"/>
    <property type="match status" value="1"/>
</dbReference>
<gene>
    <name evidence="7" type="ORF">CAL15_22225</name>
</gene>
<dbReference type="RefSeq" id="WP_086080489.1">
    <property type="nucleotide sequence ID" value="NZ_CP021111.1"/>
</dbReference>
<proteinExistence type="inferred from homology"/>
<evidence type="ECO:0000259" key="5">
    <source>
        <dbReference type="Pfam" id="PF00389"/>
    </source>
</evidence>
<evidence type="ECO:0000256" key="4">
    <source>
        <dbReference type="RuleBase" id="RU003719"/>
    </source>
</evidence>